<gene>
    <name evidence="2" type="ORF">Hypma_003170</name>
</gene>
<dbReference type="AlphaFoldDB" id="A0A369JZF3"/>
<dbReference type="Proteomes" id="UP000076154">
    <property type="component" value="Unassembled WGS sequence"/>
</dbReference>
<feature type="compositionally biased region" description="Basic residues" evidence="1">
    <location>
        <begin position="436"/>
        <end position="455"/>
    </location>
</feature>
<feature type="compositionally biased region" description="Polar residues" evidence="1">
    <location>
        <begin position="562"/>
        <end position="572"/>
    </location>
</feature>
<dbReference type="InParanoid" id="A0A369JZF3"/>
<keyword evidence="3" id="KW-1185">Reference proteome</keyword>
<feature type="compositionally biased region" description="Basic residues" evidence="1">
    <location>
        <begin position="464"/>
        <end position="494"/>
    </location>
</feature>
<feature type="compositionally biased region" description="Polar residues" evidence="1">
    <location>
        <begin position="7"/>
        <end position="21"/>
    </location>
</feature>
<protein>
    <submittedName>
        <fullName evidence="2">Uncharacterized protein</fullName>
    </submittedName>
</protein>
<feature type="region of interest" description="Disordered" evidence="1">
    <location>
        <begin position="404"/>
        <end position="529"/>
    </location>
</feature>
<feature type="region of interest" description="Disordered" evidence="1">
    <location>
        <begin position="545"/>
        <end position="583"/>
    </location>
</feature>
<dbReference type="EMBL" id="LUEZ02000014">
    <property type="protein sequence ID" value="RDB27741.1"/>
    <property type="molecule type" value="Genomic_DNA"/>
</dbReference>
<feature type="compositionally biased region" description="Low complexity" evidence="1">
    <location>
        <begin position="280"/>
        <end position="292"/>
    </location>
</feature>
<comment type="caution">
    <text evidence="2">The sequence shown here is derived from an EMBL/GenBank/DDBJ whole genome shotgun (WGS) entry which is preliminary data.</text>
</comment>
<feature type="compositionally biased region" description="Polar residues" evidence="1">
    <location>
        <begin position="512"/>
        <end position="524"/>
    </location>
</feature>
<feature type="region of interest" description="Disordered" evidence="1">
    <location>
        <begin position="1"/>
        <end position="55"/>
    </location>
</feature>
<feature type="compositionally biased region" description="Basic and acidic residues" evidence="1">
    <location>
        <begin position="23"/>
        <end position="36"/>
    </location>
</feature>
<proteinExistence type="predicted"/>
<dbReference type="OrthoDB" id="3270344at2759"/>
<accession>A0A369JZF3</accession>
<evidence type="ECO:0000313" key="3">
    <source>
        <dbReference type="Proteomes" id="UP000076154"/>
    </source>
</evidence>
<feature type="region of interest" description="Disordered" evidence="1">
    <location>
        <begin position="245"/>
        <end position="332"/>
    </location>
</feature>
<dbReference type="STRING" id="39966.A0A369JZF3"/>
<sequence>MTRSHSETPSPISAPQSPSTSLKRKEPPDEREERESFTPPADALHPGGDRPKGEYETGRVICEVCGVGVSFRDEDTGGFTLKHWNDHRTTCVSPSSNNGESIGYALDSVLELHPHPPAKRRRAKRTEEERIEYLRADPYVAQFEAYRVLCASCDKWIRLRPNSTYCSIPWDAHRKSCLAKKINSKNVYALEERNTLFSKDPDVRKFDAERVLCNMCDRWLSVNPEDHLQAVQKWLQHRAACQKTASGVHSSSARSSSQNFPPSDPNAEGPSNRATSVDNPSSPRILSLSSLRHTGHHTRPSHSEQSPSSFHDLNPANYAPAHESRRRNAEQRAATLRADTLIGEVEPNRVFCSLCQKWVQLRQDSSYCAYPWLQHRGKCLARHQRRAQKAAEIAELKAKKHAVPDDIVMSDGEGVSDDPESEEGVDSHAEEDRIRRREAKRMDRQHRPRSEHHHHSYDLQYPPHHQHHHQQQQHRFVHPPPKHSQPHHHHHKSRSGGTTTMFPLTAVRSDGRSSNNPGPSTTSAYRAGPPHSARVIRAWNMEVEEDGEADAEGDSYVEDEQQPPSATTTRPLSVTRAPARRPWPAGLADLDSSSGRRHFIFSSVDYLFSTTYESSDDMSISALLTYLNAAVPQDKHEDFDTSEVIKAVAAMQDKGRIRFEGDMLRMIE</sequence>
<feature type="compositionally biased region" description="Basic and acidic residues" evidence="1">
    <location>
        <begin position="425"/>
        <end position="435"/>
    </location>
</feature>
<reference evidence="2" key="1">
    <citation type="submission" date="2018-04" db="EMBL/GenBank/DDBJ databases">
        <title>Whole genome sequencing of Hypsizygus marmoreus.</title>
        <authorList>
            <person name="Choi I.-G."/>
            <person name="Min B."/>
            <person name="Kim J.-G."/>
            <person name="Kim S."/>
            <person name="Oh Y.-L."/>
            <person name="Kong W.-S."/>
            <person name="Park H."/>
            <person name="Jeong J."/>
            <person name="Song E.-S."/>
        </authorList>
    </citation>
    <scope>NUCLEOTIDE SEQUENCE [LARGE SCALE GENOMIC DNA]</scope>
    <source>
        <strain evidence="2">51987-8</strain>
    </source>
</reference>
<organism evidence="2 3">
    <name type="scientific">Hypsizygus marmoreus</name>
    <name type="common">White beech mushroom</name>
    <name type="synonym">Agaricus marmoreus</name>
    <dbReference type="NCBI Taxonomy" id="39966"/>
    <lineage>
        <taxon>Eukaryota</taxon>
        <taxon>Fungi</taxon>
        <taxon>Dikarya</taxon>
        <taxon>Basidiomycota</taxon>
        <taxon>Agaricomycotina</taxon>
        <taxon>Agaricomycetes</taxon>
        <taxon>Agaricomycetidae</taxon>
        <taxon>Agaricales</taxon>
        <taxon>Tricholomatineae</taxon>
        <taxon>Lyophyllaceae</taxon>
        <taxon>Hypsizygus</taxon>
    </lineage>
</organism>
<name>A0A369JZF3_HYPMA</name>
<feature type="compositionally biased region" description="Acidic residues" evidence="1">
    <location>
        <begin position="545"/>
        <end position="561"/>
    </location>
</feature>
<feature type="compositionally biased region" description="Low complexity" evidence="1">
    <location>
        <begin position="246"/>
        <end position="261"/>
    </location>
</feature>
<evidence type="ECO:0000256" key="1">
    <source>
        <dbReference type="SAM" id="MobiDB-lite"/>
    </source>
</evidence>
<feature type="compositionally biased region" description="Acidic residues" evidence="1">
    <location>
        <begin position="414"/>
        <end position="424"/>
    </location>
</feature>
<evidence type="ECO:0000313" key="2">
    <source>
        <dbReference type="EMBL" id="RDB27741.1"/>
    </source>
</evidence>